<sequence>MKMSHAMEIRLVPPVVVAAVGRPVVLVVVAVAVVVSVGRCFLDVFLAFFRDIAVVFPLRYQSPLMLI</sequence>
<gene>
    <name evidence="2" type="ORF">BCR42DRAFT_422624</name>
</gene>
<reference evidence="2 3" key="1">
    <citation type="submission" date="2016-07" db="EMBL/GenBank/DDBJ databases">
        <title>Pervasive Adenine N6-methylation of Active Genes in Fungi.</title>
        <authorList>
            <consortium name="DOE Joint Genome Institute"/>
            <person name="Mondo S.J."/>
            <person name="Dannebaum R.O."/>
            <person name="Kuo R.C."/>
            <person name="Labutti K."/>
            <person name="Haridas S."/>
            <person name="Kuo A."/>
            <person name="Salamov A."/>
            <person name="Ahrendt S.R."/>
            <person name="Lipzen A."/>
            <person name="Sullivan W."/>
            <person name="Andreopoulos W.B."/>
            <person name="Clum A."/>
            <person name="Lindquist E."/>
            <person name="Daum C."/>
            <person name="Ramamoorthy G.K."/>
            <person name="Gryganskyi A."/>
            <person name="Culley D."/>
            <person name="Magnuson J.K."/>
            <person name="James T.Y."/>
            <person name="O'Malley M.A."/>
            <person name="Stajich J.E."/>
            <person name="Spatafora J.W."/>
            <person name="Visel A."/>
            <person name="Grigoriev I.V."/>
        </authorList>
    </citation>
    <scope>NUCLEOTIDE SEQUENCE [LARGE SCALE GENOMIC DNA]</scope>
    <source>
        <strain evidence="2 3">NRRL 1336</strain>
    </source>
</reference>
<evidence type="ECO:0000313" key="2">
    <source>
        <dbReference type="EMBL" id="ORZ10557.1"/>
    </source>
</evidence>
<proteinExistence type="predicted"/>
<feature type="transmembrane region" description="Helical" evidence="1">
    <location>
        <begin position="12"/>
        <end position="35"/>
    </location>
</feature>
<evidence type="ECO:0000313" key="3">
    <source>
        <dbReference type="Proteomes" id="UP000193560"/>
    </source>
</evidence>
<organism evidence="2 3">
    <name type="scientific">Absidia repens</name>
    <dbReference type="NCBI Taxonomy" id="90262"/>
    <lineage>
        <taxon>Eukaryota</taxon>
        <taxon>Fungi</taxon>
        <taxon>Fungi incertae sedis</taxon>
        <taxon>Mucoromycota</taxon>
        <taxon>Mucoromycotina</taxon>
        <taxon>Mucoromycetes</taxon>
        <taxon>Mucorales</taxon>
        <taxon>Cunninghamellaceae</taxon>
        <taxon>Absidia</taxon>
    </lineage>
</organism>
<dbReference type="AlphaFoldDB" id="A0A1X2I6Y8"/>
<protein>
    <submittedName>
        <fullName evidence="2">Uncharacterized protein</fullName>
    </submittedName>
</protein>
<keyword evidence="1" id="KW-1133">Transmembrane helix</keyword>
<accession>A0A1X2I6Y8</accession>
<keyword evidence="1" id="KW-0812">Transmembrane</keyword>
<name>A0A1X2I6Y8_9FUNG</name>
<evidence type="ECO:0000256" key="1">
    <source>
        <dbReference type="SAM" id="Phobius"/>
    </source>
</evidence>
<dbReference type="Proteomes" id="UP000193560">
    <property type="component" value="Unassembled WGS sequence"/>
</dbReference>
<comment type="caution">
    <text evidence="2">The sequence shown here is derived from an EMBL/GenBank/DDBJ whole genome shotgun (WGS) entry which is preliminary data.</text>
</comment>
<dbReference type="EMBL" id="MCGE01000024">
    <property type="protein sequence ID" value="ORZ10557.1"/>
    <property type="molecule type" value="Genomic_DNA"/>
</dbReference>
<keyword evidence="3" id="KW-1185">Reference proteome</keyword>
<keyword evidence="1" id="KW-0472">Membrane</keyword>